<dbReference type="InterPro" id="IPR017441">
    <property type="entry name" value="Protein_kinase_ATP_BS"/>
</dbReference>
<keyword evidence="4 9" id="KW-0547">Nucleotide-binding</keyword>
<gene>
    <name evidence="13" type="ORF">QQX98_004604</name>
</gene>
<comment type="catalytic activity">
    <reaction evidence="7">
        <text>L-threonyl-[protein] + ATP = O-phospho-L-threonyl-[protein] + ADP + H(+)</text>
        <dbReference type="Rhea" id="RHEA:46608"/>
        <dbReference type="Rhea" id="RHEA-COMP:11060"/>
        <dbReference type="Rhea" id="RHEA-COMP:11605"/>
        <dbReference type="ChEBI" id="CHEBI:15378"/>
        <dbReference type="ChEBI" id="CHEBI:30013"/>
        <dbReference type="ChEBI" id="CHEBI:30616"/>
        <dbReference type="ChEBI" id="CHEBI:61977"/>
        <dbReference type="ChEBI" id="CHEBI:456216"/>
        <dbReference type="EC" id="2.7.11.1"/>
    </reaction>
</comment>
<dbReference type="Gene3D" id="3.30.200.20">
    <property type="entry name" value="Phosphorylase Kinase, domain 1"/>
    <property type="match status" value="1"/>
</dbReference>
<keyword evidence="3" id="KW-0808">Transferase</keyword>
<dbReference type="PANTHER" id="PTHR47634">
    <property type="entry name" value="PROTEIN KINASE DOMAIN-CONTAINING PROTEIN-RELATED"/>
    <property type="match status" value="1"/>
</dbReference>
<dbReference type="PROSITE" id="PS50011">
    <property type="entry name" value="PROTEIN_KINASE_DOM"/>
    <property type="match status" value="1"/>
</dbReference>
<keyword evidence="6 9" id="KW-0067">ATP-binding</keyword>
<sequence>MTKIDDTAANSLPSPQDDSVQDDPTIPACGRDEIIEEGRAAYRPGGFHPVYIGDVFNERYEVLNKIGYGVYSTVWLVRDLKNKDGPEKAFRALKVLSAECYGQGHDTFEKEILAHLREADRKHPGYAYICHLLDDFQHEGPNGVHVCLVFELMGETLRSFGVWFKEFLVPTPCMRRFTIQLLLALDYAHDHNVIHTDIKPDNILVKFRDHSQIESGYLAEVSIPKQDRAEEKYTVIPSAPLRRFYFTEYDSKHVDEFDIALGDWGVSSWSTKHLTEKIQPVALRAPEVLIQAPWDAKTDWWNLGAVVLEVYRAVRMFSGAVPPDGHYEVKEHLREMVDFFGPFPKQLLEQGNQDLVSDVFDSDGSVKDVLPTFKPGLDSDYFMTNLSKETREEFVSFLRVLMKINPAERLETMDLLRHPWLGAVQ</sequence>
<keyword evidence="14" id="KW-1185">Reference proteome</keyword>
<comment type="caution">
    <text evidence="13">The sequence shown here is derived from an EMBL/GenBank/DDBJ whole genome shotgun (WGS) entry which is preliminary data.</text>
</comment>
<evidence type="ECO:0000256" key="1">
    <source>
        <dbReference type="ARBA" id="ARBA00012513"/>
    </source>
</evidence>
<name>A0ABR1H9C3_9HYPO</name>
<comment type="catalytic activity">
    <reaction evidence="8">
        <text>L-seryl-[protein] + ATP = O-phospho-L-seryl-[protein] + ADP + H(+)</text>
        <dbReference type="Rhea" id="RHEA:17989"/>
        <dbReference type="Rhea" id="RHEA-COMP:9863"/>
        <dbReference type="Rhea" id="RHEA-COMP:11604"/>
        <dbReference type="ChEBI" id="CHEBI:15378"/>
        <dbReference type="ChEBI" id="CHEBI:29999"/>
        <dbReference type="ChEBI" id="CHEBI:30616"/>
        <dbReference type="ChEBI" id="CHEBI:83421"/>
        <dbReference type="ChEBI" id="CHEBI:456216"/>
        <dbReference type="EC" id="2.7.11.1"/>
    </reaction>
</comment>
<keyword evidence="5" id="KW-0418">Kinase</keyword>
<protein>
    <recommendedName>
        <fullName evidence="1">non-specific serine/threonine protein kinase</fullName>
        <ecNumber evidence="1">2.7.11.1</ecNumber>
    </recommendedName>
</protein>
<organism evidence="13 14">
    <name type="scientific">Neonectria punicea</name>
    <dbReference type="NCBI Taxonomy" id="979145"/>
    <lineage>
        <taxon>Eukaryota</taxon>
        <taxon>Fungi</taxon>
        <taxon>Dikarya</taxon>
        <taxon>Ascomycota</taxon>
        <taxon>Pezizomycotina</taxon>
        <taxon>Sordariomycetes</taxon>
        <taxon>Hypocreomycetidae</taxon>
        <taxon>Hypocreales</taxon>
        <taxon>Nectriaceae</taxon>
        <taxon>Neonectria</taxon>
    </lineage>
</organism>
<evidence type="ECO:0000256" key="5">
    <source>
        <dbReference type="ARBA" id="ARBA00022777"/>
    </source>
</evidence>
<evidence type="ECO:0000256" key="7">
    <source>
        <dbReference type="ARBA" id="ARBA00047899"/>
    </source>
</evidence>
<accession>A0ABR1H9C3</accession>
<evidence type="ECO:0000256" key="8">
    <source>
        <dbReference type="ARBA" id="ARBA00048679"/>
    </source>
</evidence>
<dbReference type="EMBL" id="JAZAVJ010000057">
    <property type="protein sequence ID" value="KAK7417484.1"/>
    <property type="molecule type" value="Genomic_DNA"/>
</dbReference>
<dbReference type="PANTHER" id="PTHR47634:SF9">
    <property type="entry name" value="PROTEIN KINASE DOMAIN-CONTAINING PROTEIN-RELATED"/>
    <property type="match status" value="1"/>
</dbReference>
<evidence type="ECO:0000256" key="6">
    <source>
        <dbReference type="ARBA" id="ARBA00022840"/>
    </source>
</evidence>
<evidence type="ECO:0000256" key="11">
    <source>
        <dbReference type="SAM" id="MobiDB-lite"/>
    </source>
</evidence>
<dbReference type="SUPFAM" id="SSF56112">
    <property type="entry name" value="Protein kinase-like (PK-like)"/>
    <property type="match status" value="1"/>
</dbReference>
<keyword evidence="2 10" id="KW-0723">Serine/threonine-protein kinase</keyword>
<feature type="region of interest" description="Disordered" evidence="11">
    <location>
        <begin position="1"/>
        <end position="28"/>
    </location>
</feature>
<dbReference type="SMART" id="SM00220">
    <property type="entry name" value="S_TKc"/>
    <property type="match status" value="1"/>
</dbReference>
<evidence type="ECO:0000256" key="4">
    <source>
        <dbReference type="ARBA" id="ARBA00022741"/>
    </source>
</evidence>
<feature type="compositionally biased region" description="Low complexity" evidence="11">
    <location>
        <begin position="13"/>
        <end position="24"/>
    </location>
</feature>
<evidence type="ECO:0000256" key="10">
    <source>
        <dbReference type="RuleBase" id="RU000304"/>
    </source>
</evidence>
<reference evidence="13 14" key="1">
    <citation type="journal article" date="2025" name="Microbiol. Resour. Announc.">
        <title>Draft genome sequences for Neonectria magnoliae and Neonectria punicea, canker pathogens of Liriodendron tulipifera and Acer saccharum in West Virginia.</title>
        <authorList>
            <person name="Petronek H.M."/>
            <person name="Kasson M.T."/>
            <person name="Metheny A.M."/>
            <person name="Stauder C.M."/>
            <person name="Lovett B."/>
            <person name="Lynch S.C."/>
            <person name="Garnas J.R."/>
            <person name="Kasson L.R."/>
            <person name="Stajich J.E."/>
        </authorList>
    </citation>
    <scope>NUCLEOTIDE SEQUENCE [LARGE SCALE GENOMIC DNA]</scope>
    <source>
        <strain evidence="13 14">NRRL 64653</strain>
    </source>
</reference>
<dbReference type="Proteomes" id="UP001498476">
    <property type="component" value="Unassembled WGS sequence"/>
</dbReference>
<dbReference type="PROSITE" id="PS00108">
    <property type="entry name" value="PROTEIN_KINASE_ST"/>
    <property type="match status" value="1"/>
</dbReference>
<evidence type="ECO:0000256" key="2">
    <source>
        <dbReference type="ARBA" id="ARBA00022527"/>
    </source>
</evidence>
<dbReference type="InterPro" id="IPR008271">
    <property type="entry name" value="Ser/Thr_kinase_AS"/>
</dbReference>
<comment type="similarity">
    <text evidence="10">Belongs to the protein kinase superfamily.</text>
</comment>
<dbReference type="Pfam" id="PF00069">
    <property type="entry name" value="Pkinase"/>
    <property type="match status" value="2"/>
</dbReference>
<feature type="domain" description="Protein kinase" evidence="12">
    <location>
        <begin position="60"/>
        <end position="421"/>
    </location>
</feature>
<evidence type="ECO:0000256" key="9">
    <source>
        <dbReference type="PROSITE-ProRule" id="PRU10141"/>
    </source>
</evidence>
<evidence type="ECO:0000313" key="13">
    <source>
        <dbReference type="EMBL" id="KAK7417484.1"/>
    </source>
</evidence>
<dbReference type="InterPro" id="IPR011009">
    <property type="entry name" value="Kinase-like_dom_sf"/>
</dbReference>
<evidence type="ECO:0000256" key="3">
    <source>
        <dbReference type="ARBA" id="ARBA00022679"/>
    </source>
</evidence>
<dbReference type="InterPro" id="IPR000719">
    <property type="entry name" value="Prot_kinase_dom"/>
</dbReference>
<proteinExistence type="inferred from homology"/>
<dbReference type="InterPro" id="IPR051334">
    <property type="entry name" value="SRPK"/>
</dbReference>
<dbReference type="PROSITE" id="PS00107">
    <property type="entry name" value="PROTEIN_KINASE_ATP"/>
    <property type="match status" value="1"/>
</dbReference>
<evidence type="ECO:0000259" key="12">
    <source>
        <dbReference type="PROSITE" id="PS50011"/>
    </source>
</evidence>
<evidence type="ECO:0000313" key="14">
    <source>
        <dbReference type="Proteomes" id="UP001498476"/>
    </source>
</evidence>
<dbReference type="Gene3D" id="1.10.510.10">
    <property type="entry name" value="Transferase(Phosphotransferase) domain 1"/>
    <property type="match status" value="1"/>
</dbReference>
<dbReference type="EC" id="2.7.11.1" evidence="1"/>
<feature type="binding site" evidence="9">
    <location>
        <position position="94"/>
    </location>
    <ligand>
        <name>ATP</name>
        <dbReference type="ChEBI" id="CHEBI:30616"/>
    </ligand>
</feature>